<gene>
    <name evidence="3" type="ORF">C5Y93_04260</name>
</gene>
<reference evidence="3 4" key="1">
    <citation type="submission" date="2018-02" db="EMBL/GenBank/DDBJ databases">
        <title>Comparative genomes isolates from brazilian mangrove.</title>
        <authorList>
            <person name="Araujo J.E."/>
            <person name="Taketani R.G."/>
            <person name="Silva M.C.P."/>
            <person name="Loureco M.V."/>
            <person name="Andreote F.D."/>
        </authorList>
    </citation>
    <scope>NUCLEOTIDE SEQUENCE [LARGE SCALE GENOMIC DNA]</scope>
    <source>
        <strain evidence="3 4">Nap-Phe MGV</strain>
    </source>
</reference>
<evidence type="ECO:0000313" key="3">
    <source>
        <dbReference type="EMBL" id="PQO47261.1"/>
    </source>
</evidence>
<evidence type="ECO:0000256" key="2">
    <source>
        <dbReference type="SAM" id="Phobius"/>
    </source>
</evidence>
<dbReference type="Proteomes" id="UP000237819">
    <property type="component" value="Unassembled WGS sequence"/>
</dbReference>
<dbReference type="EMBL" id="PUHZ01000005">
    <property type="protein sequence ID" value="PQO47261.1"/>
    <property type="molecule type" value="Genomic_DNA"/>
</dbReference>
<accession>A0A2S8GSB0</accession>
<evidence type="ECO:0000256" key="1">
    <source>
        <dbReference type="SAM" id="MobiDB-lite"/>
    </source>
</evidence>
<organism evidence="3 4">
    <name type="scientific">Blastopirellula marina</name>
    <dbReference type="NCBI Taxonomy" id="124"/>
    <lineage>
        <taxon>Bacteria</taxon>
        <taxon>Pseudomonadati</taxon>
        <taxon>Planctomycetota</taxon>
        <taxon>Planctomycetia</taxon>
        <taxon>Pirellulales</taxon>
        <taxon>Pirellulaceae</taxon>
        <taxon>Blastopirellula</taxon>
    </lineage>
</organism>
<dbReference type="RefSeq" id="WP_105334149.1">
    <property type="nucleotide sequence ID" value="NZ_PUHZ01000005.1"/>
</dbReference>
<keyword evidence="2" id="KW-0472">Membrane</keyword>
<dbReference type="AlphaFoldDB" id="A0A2S8GSB0"/>
<feature type="transmembrane region" description="Helical" evidence="2">
    <location>
        <begin position="90"/>
        <end position="111"/>
    </location>
</feature>
<keyword evidence="2" id="KW-0812">Transmembrane</keyword>
<name>A0A2S8GSB0_9BACT</name>
<comment type="caution">
    <text evidence="3">The sequence shown here is derived from an EMBL/GenBank/DDBJ whole genome shotgun (WGS) entry which is preliminary data.</text>
</comment>
<evidence type="ECO:0000313" key="4">
    <source>
        <dbReference type="Proteomes" id="UP000237819"/>
    </source>
</evidence>
<sequence length="247" mass="26783">MKYVEFELQLQDLLDERRLHDVDRLLAQVEPEDRERCERLAAAYGTLFDGLESWNAPTCDAALTQQVLDQLQADPSPAVGGSVSSGPAGAWLPIAALALAASLLILAFIPFSLSGEKDDRLGTYVASTDADPDWDNEPLDWEDAQYVATVQSPFDMTWELTNDLVATTTTPPQLPLDSSSLAMTSLDAGPWLDSVQTRFRPLTQTMGSALMVIKDVTLPAPPSAADPEAKPQARGARLRSVTGQRVT</sequence>
<proteinExistence type="predicted"/>
<protein>
    <submittedName>
        <fullName evidence="3">Uncharacterized protein</fullName>
    </submittedName>
</protein>
<feature type="region of interest" description="Disordered" evidence="1">
    <location>
        <begin position="221"/>
        <end position="247"/>
    </location>
</feature>
<keyword evidence="2" id="KW-1133">Transmembrane helix</keyword>
<dbReference type="OrthoDB" id="275075at2"/>